<evidence type="ECO:0000256" key="1">
    <source>
        <dbReference type="SAM" id="Phobius"/>
    </source>
</evidence>
<sequence length="77" mass="8731">MVIPAPGFYPVPYTRVIDNTWLRDVMSWILPSLVFFGLWFFLIRRVVGQQGPGSFLNIGKSQAKVYVMQRTGVAALI</sequence>
<organism evidence="2 3">
    <name type="scientific">Limnohabitans parvus II-B4</name>
    <dbReference type="NCBI Taxonomy" id="1293052"/>
    <lineage>
        <taxon>Bacteria</taxon>
        <taxon>Pseudomonadati</taxon>
        <taxon>Pseudomonadota</taxon>
        <taxon>Betaproteobacteria</taxon>
        <taxon>Burkholderiales</taxon>
        <taxon>Comamonadaceae</taxon>
        <taxon>Limnohabitans</taxon>
    </lineage>
</organism>
<reference evidence="2 3" key="1">
    <citation type="submission" date="2017-04" db="EMBL/GenBank/DDBJ databases">
        <title>Unexpected and diverse lifestyles within the genus Limnohabitans.</title>
        <authorList>
            <person name="Kasalicky V."/>
            <person name="Mehrshad M."/>
            <person name="Andrei S.-A."/>
            <person name="Salcher M."/>
            <person name="Kratochvilova H."/>
            <person name="Simek K."/>
            <person name="Ghai R."/>
        </authorList>
    </citation>
    <scope>NUCLEOTIDE SEQUENCE [LARGE SCALE GENOMIC DNA]</scope>
    <source>
        <strain evidence="2 3">II-B4</strain>
    </source>
</reference>
<feature type="transmembrane region" description="Helical" evidence="1">
    <location>
        <begin position="25"/>
        <end position="43"/>
    </location>
</feature>
<evidence type="ECO:0000313" key="2">
    <source>
        <dbReference type="EMBL" id="PUE55525.1"/>
    </source>
</evidence>
<protein>
    <recommendedName>
        <fullName evidence="4">ABC transporter permease</fullName>
    </recommendedName>
</protein>
<keyword evidence="1" id="KW-1133">Transmembrane helix</keyword>
<dbReference type="EMBL" id="NESN01000001">
    <property type="protein sequence ID" value="PUE55525.1"/>
    <property type="molecule type" value="Genomic_DNA"/>
</dbReference>
<proteinExistence type="predicted"/>
<evidence type="ECO:0008006" key="4">
    <source>
        <dbReference type="Google" id="ProtNLM"/>
    </source>
</evidence>
<keyword evidence="3" id="KW-1185">Reference proteome</keyword>
<dbReference type="AlphaFoldDB" id="A0A315EFY9"/>
<evidence type="ECO:0000313" key="3">
    <source>
        <dbReference type="Proteomes" id="UP000250790"/>
    </source>
</evidence>
<keyword evidence="1" id="KW-0472">Membrane</keyword>
<name>A0A315EFY9_9BURK</name>
<comment type="caution">
    <text evidence="2">The sequence shown here is derived from an EMBL/GenBank/DDBJ whole genome shotgun (WGS) entry which is preliminary data.</text>
</comment>
<accession>A0A315EFY9</accession>
<gene>
    <name evidence="2" type="ORF">B9Z37_02910</name>
</gene>
<keyword evidence="1" id="KW-0812">Transmembrane</keyword>
<dbReference type="Proteomes" id="UP000250790">
    <property type="component" value="Unassembled WGS sequence"/>
</dbReference>